<reference evidence="2" key="1">
    <citation type="submission" date="2021-02" db="EMBL/GenBank/DDBJ databases">
        <title>Natrosporangium hydrolyticum gen. nov., sp. nov, a haloalkaliphilic actinobacterium from a soda solonchak soil.</title>
        <authorList>
            <person name="Sorokin D.Y."/>
            <person name="Khijniak T.V."/>
            <person name="Zakharycheva A.P."/>
            <person name="Boueva O.V."/>
            <person name="Ariskina E.V."/>
            <person name="Hahnke R.L."/>
            <person name="Bunk B."/>
            <person name="Sproer C."/>
            <person name="Schumann P."/>
            <person name="Evtushenko L.I."/>
            <person name="Kublanov I.V."/>
        </authorList>
    </citation>
    <scope>NUCLEOTIDE SEQUENCE</scope>
    <source>
        <strain evidence="2">DSM 106523</strain>
    </source>
</reference>
<sequence>MTTPPDRPGPPPGPGVQPPFVAAPIEGRRLRIGVGLGVAGALVAACCGVGAVAGGGLLVLGQQVINEQAQRPVGEFVGALADQDWETAYDQRCAADRNTEPLSQFSSRMQALPAIDDYQVGDLEIEPGDDVFGTGDMRVPVDVAYVDGTDTVLDIPVEQNVETGEFEVCGTFTPE</sequence>
<evidence type="ECO:0000313" key="3">
    <source>
        <dbReference type="Proteomes" id="UP000662857"/>
    </source>
</evidence>
<keyword evidence="3" id="KW-1185">Reference proteome</keyword>
<keyword evidence="1" id="KW-0812">Transmembrane</keyword>
<dbReference type="RefSeq" id="WP_239675252.1">
    <property type="nucleotide sequence ID" value="NZ_CP070499.1"/>
</dbReference>
<protein>
    <recommendedName>
        <fullName evidence="4">DUF4878 domain-containing protein</fullName>
    </recommendedName>
</protein>
<name>A0A895YHI2_9ACTN</name>
<organism evidence="2 3">
    <name type="scientific">Natronosporangium hydrolyticum</name>
    <dbReference type="NCBI Taxonomy" id="2811111"/>
    <lineage>
        <taxon>Bacteria</taxon>
        <taxon>Bacillati</taxon>
        <taxon>Actinomycetota</taxon>
        <taxon>Actinomycetes</taxon>
        <taxon>Micromonosporales</taxon>
        <taxon>Micromonosporaceae</taxon>
        <taxon>Natronosporangium</taxon>
    </lineage>
</organism>
<evidence type="ECO:0000256" key="1">
    <source>
        <dbReference type="SAM" id="Phobius"/>
    </source>
</evidence>
<evidence type="ECO:0008006" key="4">
    <source>
        <dbReference type="Google" id="ProtNLM"/>
    </source>
</evidence>
<keyword evidence="1" id="KW-0472">Membrane</keyword>
<evidence type="ECO:0000313" key="2">
    <source>
        <dbReference type="EMBL" id="QSB13178.1"/>
    </source>
</evidence>
<dbReference type="KEGG" id="nhy:JQS43_16235"/>
<keyword evidence="1" id="KW-1133">Transmembrane helix</keyword>
<gene>
    <name evidence="2" type="ORF">JQS43_16235</name>
</gene>
<accession>A0A895YHI2</accession>
<dbReference type="Proteomes" id="UP000662857">
    <property type="component" value="Chromosome"/>
</dbReference>
<dbReference type="AlphaFoldDB" id="A0A895YHI2"/>
<proteinExistence type="predicted"/>
<dbReference type="EMBL" id="CP070499">
    <property type="protein sequence ID" value="QSB13178.1"/>
    <property type="molecule type" value="Genomic_DNA"/>
</dbReference>
<feature type="transmembrane region" description="Helical" evidence="1">
    <location>
        <begin position="38"/>
        <end position="61"/>
    </location>
</feature>